<evidence type="ECO:0000313" key="4">
    <source>
        <dbReference type="EMBL" id="KAH9629940.1"/>
    </source>
</evidence>
<evidence type="ECO:0000256" key="1">
    <source>
        <dbReference type="ARBA" id="ARBA00008846"/>
    </source>
</evidence>
<dbReference type="InterPro" id="IPR001806">
    <property type="entry name" value="Small_GTPase"/>
</dbReference>
<feature type="region of interest" description="Disordered" evidence="3">
    <location>
        <begin position="1"/>
        <end position="24"/>
    </location>
</feature>
<dbReference type="InterPro" id="IPR051641">
    <property type="entry name" value="RGK_GTP-binding_reg"/>
</dbReference>
<dbReference type="PANTHER" id="PTHR45775:SF7">
    <property type="entry name" value="RAD, GEM_KIR FAMILY MEMBER 1, ISOFORM B"/>
    <property type="match status" value="1"/>
</dbReference>
<evidence type="ECO:0000256" key="3">
    <source>
        <dbReference type="SAM" id="MobiDB-lite"/>
    </source>
</evidence>
<dbReference type="GO" id="GO:0005246">
    <property type="term" value="F:calcium channel regulator activity"/>
    <property type="evidence" value="ECO:0007669"/>
    <property type="project" value="TreeGrafter"/>
</dbReference>
<keyword evidence="2" id="KW-0597">Phosphoprotein</keyword>
<dbReference type="GO" id="GO:0005525">
    <property type="term" value="F:GTP binding"/>
    <property type="evidence" value="ECO:0007669"/>
    <property type="project" value="InterPro"/>
</dbReference>
<feature type="compositionally biased region" description="Low complexity" evidence="3">
    <location>
        <begin position="73"/>
        <end position="84"/>
    </location>
</feature>
<proteinExistence type="inferred from homology"/>
<feature type="non-terminal residue" evidence="4">
    <location>
        <position position="1"/>
    </location>
</feature>
<protein>
    <submittedName>
        <fullName evidence="4">Uncharacterized protein</fullName>
    </submittedName>
</protein>
<dbReference type="AlphaFoldDB" id="A0A922M500"/>
<comment type="similarity">
    <text evidence="1">Belongs to the small GTPase superfamily. RGK family.</text>
</comment>
<organism evidence="4 5">
    <name type="scientific">Spodoptera exigua</name>
    <name type="common">Beet armyworm</name>
    <name type="synonym">Noctua fulgens</name>
    <dbReference type="NCBI Taxonomy" id="7107"/>
    <lineage>
        <taxon>Eukaryota</taxon>
        <taxon>Metazoa</taxon>
        <taxon>Ecdysozoa</taxon>
        <taxon>Arthropoda</taxon>
        <taxon>Hexapoda</taxon>
        <taxon>Insecta</taxon>
        <taxon>Pterygota</taxon>
        <taxon>Neoptera</taxon>
        <taxon>Endopterygota</taxon>
        <taxon>Lepidoptera</taxon>
        <taxon>Glossata</taxon>
        <taxon>Ditrysia</taxon>
        <taxon>Noctuoidea</taxon>
        <taxon>Noctuidae</taxon>
        <taxon>Amphipyrinae</taxon>
        <taxon>Spodoptera</taxon>
    </lineage>
</organism>
<evidence type="ECO:0000313" key="5">
    <source>
        <dbReference type="Proteomes" id="UP000814243"/>
    </source>
</evidence>
<dbReference type="Proteomes" id="UP000814243">
    <property type="component" value="Unassembled WGS sequence"/>
</dbReference>
<dbReference type="Pfam" id="PF00071">
    <property type="entry name" value="Ras"/>
    <property type="match status" value="2"/>
</dbReference>
<dbReference type="InterPro" id="IPR027417">
    <property type="entry name" value="P-loop_NTPase"/>
</dbReference>
<dbReference type="EMBL" id="JACEFF010000846">
    <property type="protein sequence ID" value="KAH9629940.1"/>
    <property type="molecule type" value="Genomic_DNA"/>
</dbReference>
<evidence type="ECO:0000256" key="2">
    <source>
        <dbReference type="ARBA" id="ARBA00022553"/>
    </source>
</evidence>
<feature type="region of interest" description="Disordered" evidence="3">
    <location>
        <begin position="60"/>
        <end position="84"/>
    </location>
</feature>
<name>A0A922M500_SPOEX</name>
<sequence length="310" mass="33630">YGSPHHSRSQSVKAGRSRTGERQLLGLPQQRARVASMPNTGVEEEYYRLRHFSITGKGVVNRGDSLRSRRSRSNTSVASSASSTEAVTRASAPCSLASSRDSSAGLSSYRVLVLGAPGVGKSSLVGQFMTSEYLHAYDTSIGEFYMSGDQEITGHHSYLYHSAPTVADDESGERSVCVLLAGEESEITFLDAPPDHIITEGCAHGYCVVYSTADRSSFMEAERRLQILWAAGHTSRRAVILVGNKADLARSRAVPTDGPWSAGSGVGSRLQVQVVREPPRPLALSRRVRRLLPVFRLCCHLHLNLVTVTT</sequence>
<comment type="caution">
    <text evidence="4">The sequence shown here is derived from an EMBL/GenBank/DDBJ whole genome shotgun (WGS) entry which is preliminary data.</text>
</comment>
<reference evidence="4" key="1">
    <citation type="journal article" date="2021" name="G3 (Bethesda)">
        <title>Genome and transcriptome analysis of the beet armyworm Spodoptera exigua reveals targets for pest control. .</title>
        <authorList>
            <person name="Simon S."/>
            <person name="Breeschoten T."/>
            <person name="Jansen H.J."/>
            <person name="Dirks R.P."/>
            <person name="Schranz M.E."/>
            <person name="Ros V.I.D."/>
        </authorList>
    </citation>
    <scope>NUCLEOTIDE SEQUENCE</scope>
    <source>
        <strain evidence="4">TB_SE_WUR_2020</strain>
    </source>
</reference>
<dbReference type="SMART" id="SM00175">
    <property type="entry name" value="RAB"/>
    <property type="match status" value="1"/>
</dbReference>
<dbReference type="SMART" id="SM00173">
    <property type="entry name" value="RAS"/>
    <property type="match status" value="1"/>
</dbReference>
<dbReference type="SUPFAM" id="SSF52540">
    <property type="entry name" value="P-loop containing nucleoside triphosphate hydrolases"/>
    <property type="match status" value="1"/>
</dbReference>
<gene>
    <name evidence="4" type="ORF">HF086_017455</name>
</gene>
<dbReference type="PANTHER" id="PTHR45775">
    <property type="entry name" value="RAD, GEM/KIR FAMILY MEMBER 2, ISOFORM C"/>
    <property type="match status" value="1"/>
</dbReference>
<accession>A0A922M500</accession>
<dbReference type="Gene3D" id="3.40.50.300">
    <property type="entry name" value="P-loop containing nucleotide triphosphate hydrolases"/>
    <property type="match status" value="1"/>
</dbReference>
<dbReference type="PRINTS" id="PR00449">
    <property type="entry name" value="RASTRNSFRMNG"/>
</dbReference>
<dbReference type="GO" id="GO:0003924">
    <property type="term" value="F:GTPase activity"/>
    <property type="evidence" value="ECO:0007669"/>
    <property type="project" value="InterPro"/>
</dbReference>
<dbReference type="GO" id="GO:0005886">
    <property type="term" value="C:plasma membrane"/>
    <property type="evidence" value="ECO:0007669"/>
    <property type="project" value="TreeGrafter"/>
</dbReference>